<name>A0A1M6WR54_9BACT</name>
<dbReference type="PROSITE" id="PS50883">
    <property type="entry name" value="EAL"/>
    <property type="match status" value="1"/>
</dbReference>
<protein>
    <submittedName>
        <fullName evidence="2">EAL domain-containing protein</fullName>
    </submittedName>
</protein>
<evidence type="ECO:0000313" key="3">
    <source>
        <dbReference type="Proteomes" id="UP000184275"/>
    </source>
</evidence>
<dbReference type="SUPFAM" id="SSF141868">
    <property type="entry name" value="EAL domain-like"/>
    <property type="match status" value="1"/>
</dbReference>
<proteinExistence type="predicted"/>
<sequence length="156" mass="18192">MFFSPEEVLEKFPSALKAGEFAVYYQPQFSHSTGRLIGSEALVRWISPEHGIVPPLDFIPVLEENRRIPELDAYVFEQVCRFLRKMLDKNLSVVRISVNLSRCDVIEPDFIQRLERNSPEIQNPFESYSYRNYGNDDCPWGEGRHEFRGPVSCFEL</sequence>
<dbReference type="InterPro" id="IPR050706">
    <property type="entry name" value="Cyclic-di-GMP_PDE-like"/>
</dbReference>
<dbReference type="PANTHER" id="PTHR33121">
    <property type="entry name" value="CYCLIC DI-GMP PHOSPHODIESTERASE PDEF"/>
    <property type="match status" value="1"/>
</dbReference>
<dbReference type="EMBL" id="FRAW01000026">
    <property type="protein sequence ID" value="SHK96242.1"/>
    <property type="molecule type" value="Genomic_DNA"/>
</dbReference>
<dbReference type="Pfam" id="PF00563">
    <property type="entry name" value="EAL"/>
    <property type="match status" value="1"/>
</dbReference>
<dbReference type="GO" id="GO:0071111">
    <property type="term" value="F:cyclic-guanylate-specific phosphodiesterase activity"/>
    <property type="evidence" value="ECO:0007669"/>
    <property type="project" value="InterPro"/>
</dbReference>
<dbReference type="CDD" id="cd01948">
    <property type="entry name" value="EAL"/>
    <property type="match status" value="1"/>
</dbReference>
<organism evidence="2 3">
    <name type="scientific">Fibrobacter intestinalis</name>
    <dbReference type="NCBI Taxonomy" id="28122"/>
    <lineage>
        <taxon>Bacteria</taxon>
        <taxon>Pseudomonadati</taxon>
        <taxon>Fibrobacterota</taxon>
        <taxon>Fibrobacteria</taxon>
        <taxon>Fibrobacterales</taxon>
        <taxon>Fibrobacteraceae</taxon>
        <taxon>Fibrobacter</taxon>
    </lineage>
</organism>
<dbReference type="Gene3D" id="3.20.20.450">
    <property type="entry name" value="EAL domain"/>
    <property type="match status" value="1"/>
</dbReference>
<dbReference type="SMART" id="SM00052">
    <property type="entry name" value="EAL"/>
    <property type="match status" value="1"/>
</dbReference>
<dbReference type="AlphaFoldDB" id="A0A1M6WR54"/>
<keyword evidence="3" id="KW-1185">Reference proteome</keyword>
<dbReference type="InterPro" id="IPR035919">
    <property type="entry name" value="EAL_sf"/>
</dbReference>
<dbReference type="PANTHER" id="PTHR33121:SF70">
    <property type="entry name" value="SIGNALING PROTEIN YKOW"/>
    <property type="match status" value="1"/>
</dbReference>
<accession>A0A1M6WR54</accession>
<evidence type="ECO:0000259" key="1">
    <source>
        <dbReference type="PROSITE" id="PS50883"/>
    </source>
</evidence>
<dbReference type="Proteomes" id="UP000184275">
    <property type="component" value="Unassembled WGS sequence"/>
</dbReference>
<reference evidence="3" key="1">
    <citation type="submission" date="2016-11" db="EMBL/GenBank/DDBJ databases">
        <authorList>
            <person name="Varghese N."/>
            <person name="Submissions S."/>
        </authorList>
    </citation>
    <scope>NUCLEOTIDE SEQUENCE [LARGE SCALE GENOMIC DNA]</scope>
    <source>
        <strain evidence="3">UWOS</strain>
    </source>
</reference>
<feature type="domain" description="EAL" evidence="1">
    <location>
        <begin position="5"/>
        <end position="156"/>
    </location>
</feature>
<gene>
    <name evidence="2" type="ORF">SAMN05720469_12633</name>
</gene>
<dbReference type="InterPro" id="IPR001633">
    <property type="entry name" value="EAL_dom"/>
</dbReference>
<evidence type="ECO:0000313" key="2">
    <source>
        <dbReference type="EMBL" id="SHK96242.1"/>
    </source>
</evidence>